<evidence type="ECO:0000313" key="4">
    <source>
        <dbReference type="Proteomes" id="UP000023755"/>
    </source>
</evidence>
<protein>
    <submittedName>
        <fullName evidence="3">Uncharacterized protein</fullName>
    </submittedName>
</protein>
<evidence type="ECO:0000256" key="1">
    <source>
        <dbReference type="SAM" id="Coils"/>
    </source>
</evidence>
<feature type="coiled-coil region" evidence="1">
    <location>
        <begin position="311"/>
        <end position="366"/>
    </location>
</feature>
<name>X5H404_9RICK</name>
<organism evidence="3 4">
    <name type="scientific">Neorickettsia helminthoeca str. Oregon</name>
    <dbReference type="NCBI Taxonomy" id="1286528"/>
    <lineage>
        <taxon>Bacteria</taxon>
        <taxon>Pseudomonadati</taxon>
        <taxon>Pseudomonadota</taxon>
        <taxon>Alphaproteobacteria</taxon>
        <taxon>Rickettsiales</taxon>
        <taxon>Anaplasmataceae</taxon>
        <taxon>Neorickettsia</taxon>
    </lineage>
</organism>
<gene>
    <name evidence="3" type="ORF">NHE_0349</name>
</gene>
<dbReference type="STRING" id="1286528.NHE_0349"/>
<feature type="transmembrane region" description="Helical" evidence="2">
    <location>
        <begin position="12"/>
        <end position="33"/>
    </location>
</feature>
<keyword evidence="4" id="KW-1185">Reference proteome</keyword>
<keyword evidence="1" id="KW-0175">Coiled coil</keyword>
<dbReference type="AlphaFoldDB" id="X5H404"/>
<reference evidence="3 4" key="1">
    <citation type="submission" date="2014-03" db="EMBL/GenBank/DDBJ databases">
        <title>Sequencing and Comparison of Genomes and Transcriptome Profiles of Human Ehrlichiosis Agents.</title>
        <authorList>
            <person name="Lin M."/>
            <person name="Daugherty S.C."/>
            <person name="Nagaraj S."/>
            <person name="Cheng Z."/>
            <person name="Xiong Q."/>
            <person name="Lin F.-Y."/>
            <person name="Sengamalay N."/>
            <person name="Ott S."/>
            <person name="Godinez A."/>
            <person name="Tallon L.J."/>
            <person name="Sadzewicz L."/>
            <person name="Fraser C.M."/>
            <person name="Dunning Hotopp J.C."/>
            <person name="Rikihisa Y."/>
        </authorList>
    </citation>
    <scope>NUCLEOTIDE SEQUENCE [LARGE SCALE GENOMIC DNA]</scope>
    <source>
        <strain evidence="3 4">Oregon</strain>
    </source>
</reference>
<accession>X5H404</accession>
<dbReference type="EMBL" id="CP007481">
    <property type="protein sequence ID" value="AHX11301.1"/>
    <property type="molecule type" value="Genomic_DNA"/>
</dbReference>
<evidence type="ECO:0000256" key="2">
    <source>
        <dbReference type="SAM" id="Phobius"/>
    </source>
</evidence>
<keyword evidence="2" id="KW-0812">Transmembrane</keyword>
<dbReference type="Proteomes" id="UP000023755">
    <property type="component" value="Chromosome"/>
</dbReference>
<dbReference type="HOGENOM" id="CLU_729231_0_0_5"/>
<keyword evidence="2" id="KW-0472">Membrane</keyword>
<keyword evidence="2" id="KW-1133">Transmembrane helix</keyword>
<feature type="transmembrane region" description="Helical" evidence="2">
    <location>
        <begin position="254"/>
        <end position="272"/>
    </location>
</feature>
<proteinExistence type="predicted"/>
<sequence>MLLVPLKLLSFRLYCSIYFVISLAFCFAIFCVTRESMESHKARALMEKYSVQIEFVTEQATEWLYKKIAELYDKVLDNEFIEREISKFNEENDGLSVYWIKQESDLKILDSVNDDVLSRVSIGRSLLQKSFESTESKSILPIAVTVKSSRNAGILLFHVPLAQIQDLIEGILDSDRRMSVAILKENMDVLLAMNLHQKIDLTDASNSRLTDFINLLKGRYTKSTVTKLDNFPISIYYSYSADVDLFLLSGFKGVFFLCSCWFMVSLLAHLFLNSELIKLLRVYKLRNVNQTFYLKEFANLRLHASLFLNKIRSYESEIAKLVDENTKLQDLNKSYAFERIRVNTVLDELTAEKEVLLIDKMILEEKIDYLSRKVERNAE</sequence>
<evidence type="ECO:0000313" key="3">
    <source>
        <dbReference type="EMBL" id="AHX11301.1"/>
    </source>
</evidence>
<dbReference type="KEGG" id="nhm:NHE_0349"/>